<gene>
    <name evidence="1" type="ORF">S03H2_30026</name>
</gene>
<evidence type="ECO:0000313" key="1">
    <source>
        <dbReference type="EMBL" id="GAH53073.1"/>
    </source>
</evidence>
<comment type="caution">
    <text evidence="1">The sequence shown here is derived from an EMBL/GenBank/DDBJ whole genome shotgun (WGS) entry which is preliminary data.</text>
</comment>
<reference evidence="1" key="1">
    <citation type="journal article" date="2014" name="Front. Microbiol.">
        <title>High frequency of phylogenetically diverse reductive dehalogenase-homologous genes in deep subseafloor sedimentary metagenomes.</title>
        <authorList>
            <person name="Kawai M."/>
            <person name="Futagami T."/>
            <person name="Toyoda A."/>
            <person name="Takaki Y."/>
            <person name="Nishi S."/>
            <person name="Hori S."/>
            <person name="Arai W."/>
            <person name="Tsubouchi T."/>
            <person name="Morono Y."/>
            <person name="Uchiyama I."/>
            <person name="Ito T."/>
            <person name="Fujiyama A."/>
            <person name="Inagaki F."/>
            <person name="Takami H."/>
        </authorList>
    </citation>
    <scope>NUCLEOTIDE SEQUENCE</scope>
    <source>
        <strain evidence="1">Expedition CK06-06</strain>
    </source>
</reference>
<organism evidence="1">
    <name type="scientific">marine sediment metagenome</name>
    <dbReference type="NCBI Taxonomy" id="412755"/>
    <lineage>
        <taxon>unclassified sequences</taxon>
        <taxon>metagenomes</taxon>
        <taxon>ecological metagenomes</taxon>
    </lineage>
</organism>
<proteinExistence type="predicted"/>
<accession>X1I697</accession>
<protein>
    <submittedName>
        <fullName evidence="1">Uncharacterized protein</fullName>
    </submittedName>
</protein>
<name>X1I697_9ZZZZ</name>
<feature type="non-terminal residue" evidence="1">
    <location>
        <position position="1"/>
    </location>
</feature>
<sequence length="86" mass="9002">LTHLNGDHVAFILKQLPFENIREGPFSSRQIAGREAAASARGENRGRKFIENLEGGFPVLAGFTAILGGGGTGVGMIQPKSSPSPV</sequence>
<dbReference type="AlphaFoldDB" id="X1I697"/>
<dbReference type="EMBL" id="BARU01018149">
    <property type="protein sequence ID" value="GAH53073.1"/>
    <property type="molecule type" value="Genomic_DNA"/>
</dbReference>